<dbReference type="Gene3D" id="3.30.565.10">
    <property type="entry name" value="Histidine kinase-like ATPase, C-terminal domain"/>
    <property type="match status" value="1"/>
</dbReference>
<comment type="caution">
    <text evidence="4">The sequence shown here is derived from an EMBL/GenBank/DDBJ whole genome shotgun (WGS) entry which is preliminary data.</text>
</comment>
<reference evidence="4" key="1">
    <citation type="submission" date="2020-12" db="EMBL/GenBank/DDBJ databases">
        <title>Prauserella sp. ASG 168, a novel actinomycete isolated from cave rock.</title>
        <authorList>
            <person name="Suriyachadkun C."/>
        </authorList>
    </citation>
    <scope>NUCLEOTIDE SEQUENCE</scope>
    <source>
        <strain evidence="4">ASG 168</strain>
    </source>
</reference>
<proteinExistence type="predicted"/>
<dbReference type="AlphaFoldDB" id="A0A934QUA0"/>
<dbReference type="InterPro" id="IPR003594">
    <property type="entry name" value="HATPase_dom"/>
</dbReference>
<accession>A0A934QUA0</accession>
<dbReference type="Pfam" id="PF14417">
    <property type="entry name" value="MEDS"/>
    <property type="match status" value="1"/>
</dbReference>
<keyword evidence="1" id="KW-0723">Serine/threonine-protein kinase</keyword>
<name>A0A934QUA0_9PSEU</name>
<keyword evidence="5" id="KW-1185">Reference proteome</keyword>
<protein>
    <submittedName>
        <fullName evidence="4">Sensor histidine kinase</fullName>
    </submittedName>
</protein>
<dbReference type="EMBL" id="JAENJH010000004">
    <property type="protein sequence ID" value="MBK1786406.1"/>
    <property type="molecule type" value="Genomic_DNA"/>
</dbReference>
<keyword evidence="4" id="KW-0418">Kinase</keyword>
<dbReference type="Pfam" id="PF13581">
    <property type="entry name" value="HATPase_c_2"/>
    <property type="match status" value="1"/>
</dbReference>
<dbReference type="InterPro" id="IPR025847">
    <property type="entry name" value="MEDS_domain"/>
</dbReference>
<gene>
    <name evidence="4" type="ORF">JHE00_18920</name>
</gene>
<feature type="domain" description="MEDS" evidence="3">
    <location>
        <begin position="23"/>
        <end position="165"/>
    </location>
</feature>
<dbReference type="InterPro" id="IPR050267">
    <property type="entry name" value="Anti-sigma-factor_SerPK"/>
</dbReference>
<dbReference type="SUPFAM" id="SSF55874">
    <property type="entry name" value="ATPase domain of HSP90 chaperone/DNA topoisomerase II/histidine kinase"/>
    <property type="match status" value="1"/>
</dbReference>
<dbReference type="InterPro" id="IPR047718">
    <property type="entry name" value="RsbA-like_anti_sig"/>
</dbReference>
<keyword evidence="4" id="KW-0808">Transferase</keyword>
<evidence type="ECO:0000313" key="5">
    <source>
        <dbReference type="Proteomes" id="UP000635245"/>
    </source>
</evidence>
<organism evidence="4 5">
    <name type="scientific">Prauserella cavernicola</name>
    <dbReference type="NCBI Taxonomy" id="2800127"/>
    <lineage>
        <taxon>Bacteria</taxon>
        <taxon>Bacillati</taxon>
        <taxon>Actinomycetota</taxon>
        <taxon>Actinomycetes</taxon>
        <taxon>Pseudonocardiales</taxon>
        <taxon>Pseudonocardiaceae</taxon>
        <taxon>Prauserella</taxon>
    </lineage>
</organism>
<sequence length="326" mass="34391">MRRTKRTQAVTTIRETDPGAFSHPALFYRDETSLLAGTVPFVRDGLAAGESVAVAVPEANLGVIERALGSAASQVLLVDMSEAGRNPGRIIPGVLRAFADGHDGPVRIIGEPVWPGRTDEEYAACVQHEALINAAFAGTSTTILCPYDAARLAATTLADAEATHPVVIGSDGARTSERFDPDAMLSRHNEPLEAPPDAVSMGFEVGDLAKARQVAADFAAEAGLATDRVQDLTLAVGELTGNSVQHGGGGGLLRVWADRTHVVCEVEDAGCFTDPLAGRRPVPLHQVGGRGLLLVNHVVDLVRTHRTADGHVFRVYLRLPEAAAHS</sequence>
<dbReference type="NCBIfam" id="NF041045">
    <property type="entry name" value="RsbA_anti_sig"/>
    <property type="match status" value="1"/>
</dbReference>
<dbReference type="CDD" id="cd16936">
    <property type="entry name" value="HATPase_RsbW-like"/>
    <property type="match status" value="1"/>
</dbReference>
<dbReference type="Proteomes" id="UP000635245">
    <property type="component" value="Unassembled WGS sequence"/>
</dbReference>
<evidence type="ECO:0000259" key="2">
    <source>
        <dbReference type="Pfam" id="PF13581"/>
    </source>
</evidence>
<evidence type="ECO:0000256" key="1">
    <source>
        <dbReference type="ARBA" id="ARBA00022527"/>
    </source>
</evidence>
<dbReference type="PANTHER" id="PTHR35526:SF3">
    <property type="entry name" value="ANTI-SIGMA-F FACTOR RSBW"/>
    <property type="match status" value="1"/>
</dbReference>
<dbReference type="InterPro" id="IPR036890">
    <property type="entry name" value="HATPase_C_sf"/>
</dbReference>
<dbReference type="PANTHER" id="PTHR35526">
    <property type="entry name" value="ANTI-SIGMA-F FACTOR RSBW-RELATED"/>
    <property type="match status" value="1"/>
</dbReference>
<feature type="domain" description="Histidine kinase/HSP90-like ATPase" evidence="2">
    <location>
        <begin position="206"/>
        <end position="314"/>
    </location>
</feature>
<evidence type="ECO:0000259" key="3">
    <source>
        <dbReference type="Pfam" id="PF14417"/>
    </source>
</evidence>
<dbReference type="GO" id="GO:0004674">
    <property type="term" value="F:protein serine/threonine kinase activity"/>
    <property type="evidence" value="ECO:0007669"/>
    <property type="project" value="UniProtKB-KW"/>
</dbReference>
<evidence type="ECO:0000313" key="4">
    <source>
        <dbReference type="EMBL" id="MBK1786406.1"/>
    </source>
</evidence>